<reference evidence="12" key="1">
    <citation type="submission" date="2021-06" db="EMBL/GenBank/DDBJ databases">
        <authorList>
            <person name="Kallberg Y."/>
            <person name="Tangrot J."/>
            <person name="Rosling A."/>
        </authorList>
    </citation>
    <scope>NUCLEOTIDE SEQUENCE</scope>
    <source>
        <strain evidence="12">CL551</strain>
    </source>
</reference>
<feature type="non-terminal residue" evidence="12">
    <location>
        <position position="260"/>
    </location>
</feature>
<sequence length="260" mass="29662">MQLTINLNHVSKVLGWFLSSGHIKLAEKKGLSIDFLWYNVYGFACYSVFNLSFFISEKIRQEYRDHNDGKDNLVQMNDVVFALHALLLSSITLLQTYFYKRDANQKVSSVALSVILASTFGAILLFAGVLSGINQWIDLLYFISYIKLGLSFIKYVPQLYLNFERKSTIGWSIHNIILDFTGGMLSIVQLALDAYATNNWNGILGYPVKLGLGFLSMTFDILFMTQHYILYRTSGDRKCYSKSIDCIDDVDIVEEEDVQN</sequence>
<dbReference type="GO" id="GO:0005774">
    <property type="term" value="C:vacuolar membrane"/>
    <property type="evidence" value="ECO:0007669"/>
    <property type="project" value="TreeGrafter"/>
</dbReference>
<dbReference type="PANTHER" id="PTHR13131:SF5">
    <property type="entry name" value="CYSTINOSIN"/>
    <property type="match status" value="1"/>
</dbReference>
<dbReference type="PANTHER" id="PTHR13131">
    <property type="entry name" value="CYSTINOSIN"/>
    <property type="match status" value="1"/>
</dbReference>
<name>A0A9N9N3H4_9GLOM</name>
<feature type="transmembrane region" description="Helical" evidence="11">
    <location>
        <begin position="79"/>
        <end position="98"/>
    </location>
</feature>
<evidence type="ECO:0000256" key="7">
    <source>
        <dbReference type="ARBA" id="ARBA00022989"/>
    </source>
</evidence>
<evidence type="ECO:0000256" key="3">
    <source>
        <dbReference type="ARBA" id="ARBA00022448"/>
    </source>
</evidence>
<gene>
    <name evidence="12" type="ORF">AMORRO_LOCUS11997</name>
</gene>
<dbReference type="Pfam" id="PF04193">
    <property type="entry name" value="PQ-loop"/>
    <property type="match status" value="1"/>
</dbReference>
<dbReference type="FunFam" id="1.20.1280.290:FF:000016">
    <property type="entry name" value="Cystinosin homolog"/>
    <property type="match status" value="1"/>
</dbReference>
<feature type="transmembrane region" description="Helical" evidence="11">
    <location>
        <begin position="212"/>
        <end position="231"/>
    </location>
</feature>
<dbReference type="GO" id="GO:0015184">
    <property type="term" value="F:L-cystine transmembrane transporter activity"/>
    <property type="evidence" value="ECO:0007669"/>
    <property type="project" value="TreeGrafter"/>
</dbReference>
<dbReference type="EMBL" id="CAJVPV010016561">
    <property type="protein sequence ID" value="CAG8698754.1"/>
    <property type="molecule type" value="Genomic_DNA"/>
</dbReference>
<evidence type="ECO:0000256" key="9">
    <source>
        <dbReference type="ARBA" id="ARBA00023228"/>
    </source>
</evidence>
<keyword evidence="7 11" id="KW-1133">Transmembrane helix</keyword>
<dbReference type="InterPro" id="IPR005282">
    <property type="entry name" value="LC_transporter"/>
</dbReference>
<evidence type="ECO:0000313" key="12">
    <source>
        <dbReference type="EMBL" id="CAG8698754.1"/>
    </source>
</evidence>
<dbReference type="OrthoDB" id="75720at2759"/>
<evidence type="ECO:0000256" key="11">
    <source>
        <dbReference type="SAM" id="Phobius"/>
    </source>
</evidence>
<accession>A0A9N9N3H4</accession>
<dbReference type="SMART" id="SM00679">
    <property type="entry name" value="CTNS"/>
    <property type="match status" value="1"/>
</dbReference>
<comment type="catalytic activity">
    <reaction evidence="10">
        <text>L-cystine(out) + H(+)(out) = L-cystine(in) + H(+)(in)</text>
        <dbReference type="Rhea" id="RHEA:66172"/>
        <dbReference type="ChEBI" id="CHEBI:15378"/>
        <dbReference type="ChEBI" id="CHEBI:35491"/>
    </reaction>
    <physiologicalReaction direction="left-to-right" evidence="10">
        <dbReference type="Rhea" id="RHEA:66173"/>
    </physiologicalReaction>
</comment>
<dbReference type="GO" id="GO:0000324">
    <property type="term" value="C:fungal-type vacuole"/>
    <property type="evidence" value="ECO:0007669"/>
    <property type="project" value="TreeGrafter"/>
</dbReference>
<evidence type="ECO:0000256" key="1">
    <source>
        <dbReference type="ARBA" id="ARBA00004155"/>
    </source>
</evidence>
<organism evidence="12 13">
    <name type="scientific">Acaulospora morrowiae</name>
    <dbReference type="NCBI Taxonomy" id="94023"/>
    <lineage>
        <taxon>Eukaryota</taxon>
        <taxon>Fungi</taxon>
        <taxon>Fungi incertae sedis</taxon>
        <taxon>Mucoromycota</taxon>
        <taxon>Glomeromycotina</taxon>
        <taxon>Glomeromycetes</taxon>
        <taxon>Diversisporales</taxon>
        <taxon>Acaulosporaceae</taxon>
        <taxon>Acaulospora</taxon>
    </lineage>
</organism>
<feature type="transmembrane region" description="Helical" evidence="11">
    <location>
        <begin position="169"/>
        <end position="192"/>
    </location>
</feature>
<dbReference type="GO" id="GO:0015293">
    <property type="term" value="F:symporter activity"/>
    <property type="evidence" value="ECO:0007669"/>
    <property type="project" value="UniProtKB-KW"/>
</dbReference>
<proteinExistence type="inferred from homology"/>
<evidence type="ECO:0000256" key="5">
    <source>
        <dbReference type="ARBA" id="ARBA00022737"/>
    </source>
</evidence>
<evidence type="ECO:0000256" key="4">
    <source>
        <dbReference type="ARBA" id="ARBA00022692"/>
    </source>
</evidence>
<dbReference type="InterPro" id="IPR006603">
    <property type="entry name" value="PQ-loop_rpt"/>
</dbReference>
<feature type="transmembrane region" description="Helical" evidence="11">
    <location>
        <begin position="35"/>
        <end position="55"/>
    </location>
</feature>
<feature type="transmembrane region" description="Helical" evidence="11">
    <location>
        <begin position="110"/>
        <end position="133"/>
    </location>
</feature>
<keyword evidence="13" id="KW-1185">Reference proteome</keyword>
<dbReference type="AlphaFoldDB" id="A0A9N9N3H4"/>
<evidence type="ECO:0000256" key="8">
    <source>
        <dbReference type="ARBA" id="ARBA00023136"/>
    </source>
</evidence>
<keyword evidence="4 11" id="KW-0812">Transmembrane</keyword>
<keyword evidence="6" id="KW-0769">Symport</keyword>
<evidence type="ECO:0000256" key="6">
    <source>
        <dbReference type="ARBA" id="ARBA00022847"/>
    </source>
</evidence>
<keyword evidence="3" id="KW-0813">Transport</keyword>
<comment type="caution">
    <text evidence="12">The sequence shown here is derived from an EMBL/GenBank/DDBJ whole genome shotgun (WGS) entry which is preliminary data.</text>
</comment>
<evidence type="ECO:0000256" key="2">
    <source>
        <dbReference type="ARBA" id="ARBA00006855"/>
    </source>
</evidence>
<keyword evidence="9" id="KW-0458">Lysosome</keyword>
<comment type="subcellular location">
    <subcellularLocation>
        <location evidence="1">Lysosome membrane</location>
        <topology evidence="1">Multi-pass membrane protein</topology>
    </subcellularLocation>
</comment>
<keyword evidence="8 11" id="KW-0472">Membrane</keyword>
<keyword evidence="5" id="KW-0677">Repeat</keyword>
<evidence type="ECO:0000313" key="13">
    <source>
        <dbReference type="Proteomes" id="UP000789342"/>
    </source>
</evidence>
<evidence type="ECO:0000256" key="10">
    <source>
        <dbReference type="ARBA" id="ARBA00048473"/>
    </source>
</evidence>
<protein>
    <submittedName>
        <fullName evidence="12">4791_t:CDS:1</fullName>
    </submittedName>
</protein>
<dbReference type="Proteomes" id="UP000789342">
    <property type="component" value="Unassembled WGS sequence"/>
</dbReference>
<comment type="similarity">
    <text evidence="2">Belongs to the cystinosin family.</text>
</comment>
<feature type="transmembrane region" description="Helical" evidence="11">
    <location>
        <begin position="139"/>
        <end position="157"/>
    </location>
</feature>